<evidence type="ECO:0000313" key="1">
    <source>
        <dbReference type="EMBL" id="ART31238.1"/>
    </source>
</evidence>
<organism evidence="1">
    <name type="scientific">Utricularia reniformis</name>
    <dbReference type="NCBI Taxonomy" id="192314"/>
    <lineage>
        <taxon>Eukaryota</taxon>
        <taxon>Viridiplantae</taxon>
        <taxon>Streptophyta</taxon>
        <taxon>Embryophyta</taxon>
        <taxon>Tracheophyta</taxon>
        <taxon>Spermatophyta</taxon>
        <taxon>Magnoliopsida</taxon>
        <taxon>eudicotyledons</taxon>
        <taxon>Gunneridae</taxon>
        <taxon>Pentapetalae</taxon>
        <taxon>asterids</taxon>
        <taxon>lamiids</taxon>
        <taxon>Lamiales</taxon>
        <taxon>Lentibulariaceae</taxon>
        <taxon>Utricularia</taxon>
    </lineage>
</organism>
<sequence>MESIFPSYNQEVKARVMSESVRSGLHALGSVSTSSLLLHLASTVANGLFPTVCSSGNKIPTAISFSKYLSQSSA</sequence>
<dbReference type="EMBL" id="KY774314">
    <property type="protein sequence ID" value="ART31238.1"/>
    <property type="molecule type" value="Genomic_DNA"/>
</dbReference>
<geneLocation type="mitochondrion" evidence="1"/>
<accession>A0A1Y0B1I0</accession>
<keyword evidence="1" id="KW-0496">Mitochondrion</keyword>
<proteinExistence type="predicted"/>
<protein>
    <submittedName>
        <fullName evidence="1">Uncharacterized protein</fullName>
    </submittedName>
</protein>
<gene>
    <name evidence="1" type="ORF">AEK19_MT1016</name>
</gene>
<reference evidence="1" key="1">
    <citation type="submission" date="2017-03" db="EMBL/GenBank/DDBJ databases">
        <title>The mitochondrial genome of the carnivorous plant Utricularia reniformis (Lentibulariaceae): structure, comparative analysis and evolutionary landmarks.</title>
        <authorList>
            <person name="Silva S.R."/>
            <person name="Alvarenga D.O."/>
            <person name="Michael T.P."/>
            <person name="Miranda V.F.O."/>
            <person name="Varani A.M."/>
        </authorList>
    </citation>
    <scope>NUCLEOTIDE SEQUENCE</scope>
</reference>
<name>A0A1Y0B1I0_9LAMI</name>
<dbReference type="AlphaFoldDB" id="A0A1Y0B1I0"/>